<organism evidence="2 3">
    <name type="scientific">Desulfamplus magnetovallimortis</name>
    <dbReference type="NCBI Taxonomy" id="1246637"/>
    <lineage>
        <taxon>Bacteria</taxon>
        <taxon>Pseudomonadati</taxon>
        <taxon>Thermodesulfobacteriota</taxon>
        <taxon>Desulfobacteria</taxon>
        <taxon>Desulfobacterales</taxon>
        <taxon>Desulfobacteraceae</taxon>
        <taxon>Desulfamplus</taxon>
    </lineage>
</organism>
<dbReference type="InterPro" id="IPR011335">
    <property type="entry name" value="Restrct_endonuc-II-like"/>
</dbReference>
<dbReference type="EMBL" id="FWEV01000125">
    <property type="protein sequence ID" value="SLM30069.1"/>
    <property type="molecule type" value="Genomic_DNA"/>
</dbReference>
<dbReference type="RefSeq" id="WP_080807444.1">
    <property type="nucleotide sequence ID" value="NZ_LT828557.1"/>
</dbReference>
<dbReference type="InterPro" id="IPR027417">
    <property type="entry name" value="P-loop_NTPase"/>
</dbReference>
<keyword evidence="3" id="KW-1185">Reference proteome</keyword>
<proteinExistence type="predicted"/>
<evidence type="ECO:0000256" key="1">
    <source>
        <dbReference type="SAM" id="Coils"/>
    </source>
</evidence>
<dbReference type="OrthoDB" id="5528315at2"/>
<dbReference type="SUPFAM" id="SSF52980">
    <property type="entry name" value="Restriction endonuclease-like"/>
    <property type="match status" value="1"/>
</dbReference>
<reference evidence="2 3" key="1">
    <citation type="submission" date="2017-03" db="EMBL/GenBank/DDBJ databases">
        <authorList>
            <person name="Afonso C.L."/>
            <person name="Miller P.J."/>
            <person name="Scott M.A."/>
            <person name="Spackman E."/>
            <person name="Goraichik I."/>
            <person name="Dimitrov K.M."/>
            <person name="Suarez D.L."/>
            <person name="Swayne D.E."/>
        </authorList>
    </citation>
    <scope>NUCLEOTIDE SEQUENCE [LARGE SCALE GENOMIC DNA]</scope>
    <source>
        <strain evidence="2">PRJEB14757</strain>
    </source>
</reference>
<dbReference type="Gene3D" id="3.40.50.300">
    <property type="entry name" value="P-loop containing nucleotide triphosphate hydrolases"/>
    <property type="match status" value="1"/>
</dbReference>
<dbReference type="SUPFAM" id="SSF52540">
    <property type="entry name" value="P-loop containing nucleoside triphosphate hydrolases"/>
    <property type="match status" value="1"/>
</dbReference>
<evidence type="ECO:0008006" key="4">
    <source>
        <dbReference type="Google" id="ProtNLM"/>
    </source>
</evidence>
<dbReference type="Proteomes" id="UP000191931">
    <property type="component" value="Unassembled WGS sequence"/>
</dbReference>
<sequence length="631" mass="72648">MTPDHIMRSSSIMACCESTVPNNAITSSDPVPSSKMQYPLQEKIGTPELLVGREKEFKNFGKWIANIPKKLSKSRVILARRKSGKTAFIQRIFNQLWSANGTVIPFYFDISENKVWYPTFAMDYYRSFATQYISYMERDPSLIGTLLSLEELGVYGKRNGIEPLLRDIDSMLQDKAAGMHDLVWKTAYSAPHRFADFYDRRFLVIIDEFQNITQYVYPDPHYQTAPIESLAGSFHYHVESKIAPMLVTGSYVRWLINISSKYLEAGRLTEMFISPYLTQESGLQAVYRYADAYGEPITNDTAVQINTLCMSDPFFISCVIQSNFEEKNLITEEGVVNTVNYEITNRYSEMSRTWGEYIQLTLQKINDRHAKNMLLFLSKHSDRYWTPKELKETMELDLEIREIQEKLLTLVEADMLEWGNADIDFRGLQDGTLNLILRNRFEKEIHNFEPDLKQEFHAQIRALKQEKQKIQGMLSNLTGQVAEMQLSNAFRSKKRFVLSYFFPSSVDIIETDTLDKYYSNSTIQEALKTPLNIVDVKTRLIFQREDGKNLEIDIVAESACGCIILVEVKKQAAKTGIAVIEDFHEKVVAYQKQRPDNRIIPAFLSLGGFTESALDLCIEKSIVVNDKIINF</sequence>
<keyword evidence="1" id="KW-0175">Coiled coil</keyword>
<evidence type="ECO:0000313" key="2">
    <source>
        <dbReference type="EMBL" id="SLM30069.1"/>
    </source>
</evidence>
<name>A0A1W1HC89_9BACT</name>
<accession>A0A1W1HC89</accession>
<feature type="coiled-coil region" evidence="1">
    <location>
        <begin position="453"/>
        <end position="480"/>
    </location>
</feature>
<dbReference type="STRING" id="1246637.MTBBW1_2100008"/>
<gene>
    <name evidence="2" type="ORF">MTBBW1_2100008</name>
</gene>
<dbReference type="AlphaFoldDB" id="A0A1W1HC89"/>
<evidence type="ECO:0000313" key="3">
    <source>
        <dbReference type="Proteomes" id="UP000191931"/>
    </source>
</evidence>
<protein>
    <recommendedName>
        <fullName evidence="4">ATPase domain protein, prokaryote domain protein</fullName>
    </recommendedName>
</protein>